<feature type="domain" description="Cysteine-rich" evidence="2">
    <location>
        <begin position="132"/>
        <end position="215"/>
    </location>
</feature>
<dbReference type="HAMAP" id="MF_02105">
    <property type="entry name" value="LutA"/>
    <property type="match status" value="1"/>
</dbReference>
<reference evidence="3 4" key="1">
    <citation type="submission" date="2018-03" db="EMBL/GenBank/DDBJ databases">
        <title>Genomic Encyclopedia of Type Strains, Phase III (KMG-III): the genomes of soil and plant-associated and newly described type strains.</title>
        <authorList>
            <person name="Whitman W."/>
        </authorList>
    </citation>
    <scope>NUCLEOTIDE SEQUENCE [LARGE SCALE GENOMIC DNA]</scope>
    <source>
        <strain evidence="3 4">CGMCC 1.07653</strain>
    </source>
</reference>
<dbReference type="RefSeq" id="WP_106588211.1">
    <property type="nucleotide sequence ID" value="NZ_PYAV01000005.1"/>
</dbReference>
<dbReference type="GO" id="GO:0005829">
    <property type="term" value="C:cytosol"/>
    <property type="evidence" value="ECO:0007669"/>
    <property type="project" value="TreeGrafter"/>
</dbReference>
<dbReference type="GO" id="GO:0006089">
    <property type="term" value="P:lactate metabolic process"/>
    <property type="evidence" value="ECO:0007669"/>
    <property type="project" value="UniProtKB-UniRule"/>
</dbReference>
<evidence type="ECO:0000256" key="1">
    <source>
        <dbReference type="HAMAP-Rule" id="MF_02105"/>
    </source>
</evidence>
<accession>A0A2P8HKX7</accession>
<dbReference type="PANTHER" id="PTHR30296:SF0">
    <property type="entry name" value="LACTATE UTILIZATION PROTEIN A"/>
    <property type="match status" value="1"/>
</dbReference>
<proteinExistence type="inferred from homology"/>
<feature type="domain" description="Cysteine-rich" evidence="2">
    <location>
        <begin position="3"/>
        <end position="84"/>
    </location>
</feature>
<keyword evidence="4" id="KW-1185">Reference proteome</keyword>
<evidence type="ECO:0000313" key="4">
    <source>
        <dbReference type="Proteomes" id="UP000242310"/>
    </source>
</evidence>
<organism evidence="3 4">
    <name type="scientific">Salsuginibacillus halophilus</name>
    <dbReference type="NCBI Taxonomy" id="517424"/>
    <lineage>
        <taxon>Bacteria</taxon>
        <taxon>Bacillati</taxon>
        <taxon>Bacillota</taxon>
        <taxon>Bacilli</taxon>
        <taxon>Bacillales</taxon>
        <taxon>Bacillaceae</taxon>
        <taxon>Salsuginibacillus</taxon>
    </lineage>
</organism>
<comment type="caution">
    <text evidence="3">The sequence shown here is derived from an EMBL/GenBank/DDBJ whole genome shotgun (WGS) entry which is preliminary data.</text>
</comment>
<comment type="similarity">
    <text evidence="1">Belongs to the LutA/YkgE family.</text>
</comment>
<dbReference type="Proteomes" id="UP000242310">
    <property type="component" value="Unassembled WGS sequence"/>
</dbReference>
<evidence type="ECO:0000259" key="2">
    <source>
        <dbReference type="Pfam" id="PF02754"/>
    </source>
</evidence>
<sequence length="247" mass="27154">MKVSLFITCLGDTFFPEVGKDVVELLERHGCEIDFPKKQTCCGQPAFNSGYHTETKKAAKHMIETFAHASYVVAPSGSCAAMLKEYPHLLKDEPKWLERAEALAHKTYELTQFLYRVLGVTNTGAVLTKKATYHMSCHMTRLLGETEAPYKLLESVEGLELKELPNKQDCCGFGGTFAVKMTSISEQMVDEKVAHVESTEAEVLIGADSGCLMNIGGRIDRTGKPVEVMHIAQVLNAGAGGEERHVD</sequence>
<comment type="function">
    <text evidence="1">Is involved in L-lactate degradation and allows cells to grow with lactate as the sole carbon source.</text>
</comment>
<dbReference type="AlphaFoldDB" id="A0A2P8HKX7"/>
<dbReference type="GO" id="GO:0016491">
    <property type="term" value="F:oxidoreductase activity"/>
    <property type="evidence" value="ECO:0007669"/>
    <property type="project" value="UniProtKB-ARBA"/>
</dbReference>
<dbReference type="EMBL" id="PYAV01000005">
    <property type="protein sequence ID" value="PSL46873.1"/>
    <property type="molecule type" value="Genomic_DNA"/>
</dbReference>
<dbReference type="PANTHER" id="PTHR30296">
    <property type="entry name" value="UNCHARACTERIZED PROTEIN YKGE"/>
    <property type="match status" value="1"/>
</dbReference>
<dbReference type="InterPro" id="IPR022822">
    <property type="entry name" value="LutA"/>
</dbReference>
<gene>
    <name evidence="1" type="primary">lutA</name>
    <name evidence="3" type="ORF">B0H94_10523</name>
</gene>
<dbReference type="InterPro" id="IPR004017">
    <property type="entry name" value="Cys_rich_dom"/>
</dbReference>
<protein>
    <recommendedName>
        <fullName evidence="1">Lactate utilization protein A</fullName>
    </recommendedName>
</protein>
<evidence type="ECO:0000313" key="3">
    <source>
        <dbReference type="EMBL" id="PSL46873.1"/>
    </source>
</evidence>
<dbReference type="OrthoDB" id="9770306at2"/>
<dbReference type="Pfam" id="PF02754">
    <property type="entry name" value="CCG"/>
    <property type="match status" value="2"/>
</dbReference>
<name>A0A2P8HKX7_9BACI</name>